<keyword evidence="3" id="KW-0274">FAD</keyword>
<keyword evidence="9" id="KW-1185">Reference proteome</keyword>
<protein>
    <submittedName>
        <fullName evidence="7">Phytoene desaturase (Neurosporene-forming)</fullName>
        <ecNumber evidence="7">1.3.99.28</ecNumber>
    </submittedName>
</protein>
<dbReference type="InterPro" id="IPR052206">
    <property type="entry name" value="Retinol_saturase"/>
</dbReference>
<accession>A0A4R8SAJ9</accession>
<keyword evidence="7" id="KW-0560">Oxidoreductase</keyword>
<keyword evidence="1" id="KW-0285">Flavoprotein</keyword>
<name>A0A4R8SAJ9_9MYCO</name>
<dbReference type="EMBL" id="PECM01000011">
    <property type="protein sequence ID" value="TEA00907.1"/>
    <property type="molecule type" value="Genomic_DNA"/>
</dbReference>
<evidence type="ECO:0000256" key="5">
    <source>
        <dbReference type="ARBA" id="ARBA00023027"/>
    </source>
</evidence>
<organism evidence="7 10">
    <name type="scientific">Mycobacteroides salmoniphilum</name>
    <dbReference type="NCBI Taxonomy" id="404941"/>
    <lineage>
        <taxon>Bacteria</taxon>
        <taxon>Bacillati</taxon>
        <taxon>Actinomycetota</taxon>
        <taxon>Actinomycetes</taxon>
        <taxon>Mycobacteriales</taxon>
        <taxon>Mycobacteriaceae</taxon>
        <taxon>Mycobacteroides</taxon>
    </lineage>
</organism>
<evidence type="ECO:0000256" key="3">
    <source>
        <dbReference type="ARBA" id="ARBA00022827"/>
    </source>
</evidence>
<evidence type="ECO:0000313" key="10">
    <source>
        <dbReference type="Proteomes" id="UP000295685"/>
    </source>
</evidence>
<dbReference type="Gene3D" id="3.50.50.60">
    <property type="entry name" value="FAD/NAD(P)-binding domain"/>
    <property type="match status" value="2"/>
</dbReference>
<keyword evidence="5" id="KW-0520">NAD</keyword>
<dbReference type="Pfam" id="PF01593">
    <property type="entry name" value="Amino_oxidase"/>
    <property type="match status" value="1"/>
</dbReference>
<gene>
    <name evidence="7" type="primary">crtI_3</name>
    <name evidence="8" type="ORF">CCUG60883_04528</name>
    <name evidence="7" type="ORF">CCUG60885_04534</name>
</gene>
<dbReference type="GO" id="GO:0016491">
    <property type="term" value="F:oxidoreductase activity"/>
    <property type="evidence" value="ECO:0007669"/>
    <property type="project" value="UniProtKB-KW"/>
</dbReference>
<feature type="domain" description="Amine oxidase" evidence="6">
    <location>
        <begin position="13"/>
        <end position="523"/>
    </location>
</feature>
<dbReference type="SUPFAM" id="SSF51905">
    <property type="entry name" value="FAD/NAD(P)-binding domain"/>
    <property type="match status" value="1"/>
</dbReference>
<evidence type="ECO:0000256" key="2">
    <source>
        <dbReference type="ARBA" id="ARBA00022729"/>
    </source>
</evidence>
<dbReference type="InterPro" id="IPR036188">
    <property type="entry name" value="FAD/NAD-bd_sf"/>
</dbReference>
<comment type="caution">
    <text evidence="7">The sequence shown here is derived from an EMBL/GenBank/DDBJ whole genome shotgun (WGS) entry which is preliminary data.</text>
</comment>
<evidence type="ECO:0000313" key="9">
    <source>
        <dbReference type="Proteomes" id="UP000294844"/>
    </source>
</evidence>
<sequence length="576" mass="62511">MSNYDAIVIGSGMGGLTAAAYLAASGKRTLVLEAFDVIGGNTHVFHRVGKWEFDVGVHYLGGCGPNGPLPKVYRGLGIGEDRIEFLPMDNAGFDTFFLSDDTTFRAAVGWESYQLGLIKAFPAEAVGIVGVIDVLRRIGEAIDRSGSPASMGGYLKLARNCGTKAHWLMRPVKQLFDAYDISPKLRSLMTAEATAGYGSAPSRTPISIYAGFMHEYYHLGAWFPKGGGQVLSARMAEAAVAHGTEIRTRAKVDKILVRDGRVHGVRLENGEELQAPIVVSNADIKRTYLELIGAQHLRPWTVRRAKNWRMSMAWFVTYIGADIDLRGKMPNVNHIAVPSDHDVDALCAKYIENRQGLSREARLAGMARDMPMLVSINNLKDPFSSHYAPEGQTVFEAMAIAPIDPDFWGLPLDFASEDYRKNPTYLATKDELTKLMVDHTVRMIPEIDGRISWTESSTPHTQVRYTGASGGTPYGLECRVSQFGPFRPGSKTEIKGLFLAGASQSWGPGIIGATLSGLHAAGHAIGRNLAKQVFAGQVIGDPSKLPPLETDWTPAPAAKKLASRTRRAPVAAAVEG</sequence>
<reference evidence="9 10" key="1">
    <citation type="journal article" date="2019" name="Sci. Rep.">
        <title>Extended insight into the Mycobacterium chelonae-abscessus complex through whole genome sequencing of Mycobacterium salmoniphilum outbreak and Mycobacterium salmoniphilum-like strains.</title>
        <authorList>
            <person name="Behra P.R.K."/>
            <person name="Das S."/>
            <person name="Pettersson B.M.F."/>
            <person name="Shirreff L."/>
            <person name="DuCote T."/>
            <person name="Jacobsson K.G."/>
            <person name="Ennis D.G."/>
            <person name="Kirsebom L.A."/>
        </authorList>
    </citation>
    <scope>NUCLEOTIDE SEQUENCE [LARGE SCALE GENOMIC DNA]</scope>
    <source>
        <strain evidence="8 9">CCUG 60883</strain>
        <strain evidence="7 10">CCUG 60885</strain>
    </source>
</reference>
<keyword evidence="4" id="KW-0521">NADP</keyword>
<dbReference type="InterPro" id="IPR002937">
    <property type="entry name" value="Amino_oxidase"/>
</dbReference>
<evidence type="ECO:0000313" key="8">
    <source>
        <dbReference type="EMBL" id="TEA00907.1"/>
    </source>
</evidence>
<evidence type="ECO:0000256" key="1">
    <source>
        <dbReference type="ARBA" id="ARBA00022630"/>
    </source>
</evidence>
<dbReference type="PANTHER" id="PTHR46091:SF3">
    <property type="entry name" value="AMINE OXIDASE DOMAIN-CONTAINING PROTEIN"/>
    <property type="match status" value="1"/>
</dbReference>
<evidence type="ECO:0000259" key="6">
    <source>
        <dbReference type="Pfam" id="PF01593"/>
    </source>
</evidence>
<keyword evidence="2" id="KW-0732">Signal</keyword>
<dbReference type="RefSeq" id="WP_078304919.1">
    <property type="nucleotide sequence ID" value="NZ_PECK01000011.1"/>
</dbReference>
<dbReference type="Proteomes" id="UP000295685">
    <property type="component" value="Unassembled WGS sequence"/>
</dbReference>
<proteinExistence type="predicted"/>
<dbReference type="Proteomes" id="UP000294844">
    <property type="component" value="Unassembled WGS sequence"/>
</dbReference>
<dbReference type="AlphaFoldDB" id="A0A4R8SAJ9"/>
<dbReference type="PRINTS" id="PR00411">
    <property type="entry name" value="PNDRDTASEI"/>
</dbReference>
<evidence type="ECO:0000313" key="7">
    <source>
        <dbReference type="EMBL" id="TDZ91477.1"/>
    </source>
</evidence>
<dbReference type="OrthoDB" id="9774675at2"/>
<dbReference type="EC" id="1.3.99.28" evidence="7"/>
<evidence type="ECO:0000256" key="4">
    <source>
        <dbReference type="ARBA" id="ARBA00022857"/>
    </source>
</evidence>
<dbReference type="PANTHER" id="PTHR46091">
    <property type="entry name" value="BLR7054 PROTEIN"/>
    <property type="match status" value="1"/>
</dbReference>
<dbReference type="EMBL" id="PECK01000011">
    <property type="protein sequence ID" value="TDZ91477.1"/>
    <property type="molecule type" value="Genomic_DNA"/>
</dbReference>